<accession>A0AAV4BQH1</accession>
<reference evidence="1 2" key="1">
    <citation type="journal article" date="2021" name="Elife">
        <title>Chloroplast acquisition without the gene transfer in kleptoplastic sea slugs, Plakobranchus ocellatus.</title>
        <authorList>
            <person name="Maeda T."/>
            <person name="Takahashi S."/>
            <person name="Yoshida T."/>
            <person name="Shimamura S."/>
            <person name="Takaki Y."/>
            <person name="Nagai Y."/>
            <person name="Toyoda A."/>
            <person name="Suzuki Y."/>
            <person name="Arimoto A."/>
            <person name="Ishii H."/>
            <person name="Satoh N."/>
            <person name="Nishiyama T."/>
            <person name="Hasebe M."/>
            <person name="Maruyama T."/>
            <person name="Minagawa J."/>
            <person name="Obokata J."/>
            <person name="Shigenobu S."/>
        </authorList>
    </citation>
    <scope>NUCLEOTIDE SEQUENCE [LARGE SCALE GENOMIC DNA]</scope>
</reference>
<protein>
    <recommendedName>
        <fullName evidence="3">PX domain-containing protein</fullName>
    </recommendedName>
</protein>
<evidence type="ECO:0008006" key="3">
    <source>
        <dbReference type="Google" id="ProtNLM"/>
    </source>
</evidence>
<proteinExistence type="predicted"/>
<organism evidence="1 2">
    <name type="scientific">Plakobranchus ocellatus</name>
    <dbReference type="NCBI Taxonomy" id="259542"/>
    <lineage>
        <taxon>Eukaryota</taxon>
        <taxon>Metazoa</taxon>
        <taxon>Spiralia</taxon>
        <taxon>Lophotrochozoa</taxon>
        <taxon>Mollusca</taxon>
        <taxon>Gastropoda</taxon>
        <taxon>Heterobranchia</taxon>
        <taxon>Euthyneura</taxon>
        <taxon>Panpulmonata</taxon>
        <taxon>Sacoglossa</taxon>
        <taxon>Placobranchoidea</taxon>
        <taxon>Plakobranchidae</taxon>
        <taxon>Plakobranchus</taxon>
    </lineage>
</organism>
<keyword evidence="2" id="KW-1185">Reference proteome</keyword>
<gene>
    <name evidence="1" type="ORF">PoB_004934500</name>
</gene>
<sequence length="98" mass="11532">MNTTIIIVYPAERETTEPTKHTKTRGVIGRTEERTTHVVDVAIVRKSRTFDIVIRTFRWQFGKLKEKYGEHRPSLTPADFLLNSRNVTEQLECIIFIW</sequence>
<dbReference type="Proteomes" id="UP000735302">
    <property type="component" value="Unassembled WGS sequence"/>
</dbReference>
<evidence type="ECO:0000313" key="1">
    <source>
        <dbReference type="EMBL" id="GFO22840.1"/>
    </source>
</evidence>
<evidence type="ECO:0000313" key="2">
    <source>
        <dbReference type="Proteomes" id="UP000735302"/>
    </source>
</evidence>
<dbReference type="EMBL" id="BLXT01005456">
    <property type="protein sequence ID" value="GFO22840.1"/>
    <property type="molecule type" value="Genomic_DNA"/>
</dbReference>
<name>A0AAV4BQH1_9GAST</name>
<comment type="caution">
    <text evidence="1">The sequence shown here is derived from an EMBL/GenBank/DDBJ whole genome shotgun (WGS) entry which is preliminary data.</text>
</comment>
<dbReference type="AlphaFoldDB" id="A0AAV4BQH1"/>